<reference evidence="4" key="1">
    <citation type="submission" date="2011-03" db="EMBL/GenBank/DDBJ databases">
        <title>Version 3 of the genome sequence of Otolemur garnettii (Bushbaby).</title>
        <authorList>
            <consortium name="The Broad Institute Genome Sequencing Platform"/>
            <person name="Di Palma F."/>
            <person name="Johnson J."/>
            <person name="Lander E.S."/>
            <person name="Lindblad-Toh K."/>
            <person name="Jaffe D.B."/>
            <person name="Gnerre S."/>
            <person name="MacCallum I."/>
            <person name="Przybylski D."/>
            <person name="Ribeiro F.J."/>
            <person name="Burton J.N."/>
            <person name="Walker B.J."/>
            <person name="Sharpe T."/>
            <person name="Hall G."/>
        </authorList>
    </citation>
    <scope>NUCLEOTIDE SEQUENCE [LARGE SCALE GENOMIC DNA]</scope>
</reference>
<name>H0XI90_OTOGA</name>
<protein>
    <recommendedName>
        <fullName evidence="2">RRM domain-containing protein</fullName>
    </recommendedName>
</protein>
<dbReference type="Pfam" id="PF13893">
    <property type="entry name" value="RRM_5"/>
    <property type="match status" value="1"/>
</dbReference>
<accession>H0XI90</accession>
<dbReference type="GeneTree" id="ENSGT01050000244924"/>
<keyword evidence="4" id="KW-1185">Reference proteome</keyword>
<dbReference type="GO" id="GO:0003723">
    <property type="term" value="F:RNA binding"/>
    <property type="evidence" value="ECO:0007669"/>
    <property type="project" value="UniProtKB-UniRule"/>
</dbReference>
<reference evidence="3" key="2">
    <citation type="submission" date="2025-08" db="UniProtKB">
        <authorList>
            <consortium name="Ensembl"/>
        </authorList>
    </citation>
    <scope>IDENTIFICATION</scope>
</reference>
<dbReference type="InterPro" id="IPR000504">
    <property type="entry name" value="RRM_dom"/>
</dbReference>
<organism evidence="3 4">
    <name type="scientific">Otolemur garnettii</name>
    <name type="common">Small-eared galago</name>
    <name type="synonym">Garnett's greater bushbaby</name>
    <dbReference type="NCBI Taxonomy" id="30611"/>
    <lineage>
        <taxon>Eukaryota</taxon>
        <taxon>Metazoa</taxon>
        <taxon>Chordata</taxon>
        <taxon>Craniata</taxon>
        <taxon>Vertebrata</taxon>
        <taxon>Euteleostomi</taxon>
        <taxon>Mammalia</taxon>
        <taxon>Eutheria</taxon>
        <taxon>Euarchontoglires</taxon>
        <taxon>Primates</taxon>
        <taxon>Strepsirrhini</taxon>
        <taxon>Lorisiformes</taxon>
        <taxon>Galagidae</taxon>
        <taxon>Otolemur</taxon>
    </lineage>
</organism>
<dbReference type="STRING" id="30611.ENSOGAP00000015830"/>
<dbReference type="Ensembl" id="ENSOGAT00000031357.1">
    <property type="protein sequence ID" value="ENSOGAP00000015830.1"/>
    <property type="gene ID" value="ENSOGAG00000027207.1"/>
</dbReference>
<dbReference type="HOGENOM" id="CLU_015171_7_1_1"/>
<evidence type="ECO:0000313" key="3">
    <source>
        <dbReference type="Ensembl" id="ENSOGAP00000015830.1"/>
    </source>
</evidence>
<dbReference type="SMART" id="SM00360">
    <property type="entry name" value="RRM"/>
    <property type="match status" value="2"/>
</dbReference>
<dbReference type="FunFam" id="3.30.70.330:FF:000341">
    <property type="entry name" value="Hephaestus, isoform C"/>
    <property type="match status" value="1"/>
</dbReference>
<dbReference type="Gene3D" id="3.30.70.330">
    <property type="match status" value="3"/>
</dbReference>
<evidence type="ECO:0000313" key="4">
    <source>
        <dbReference type="Proteomes" id="UP000005225"/>
    </source>
</evidence>
<reference evidence="3" key="3">
    <citation type="submission" date="2025-09" db="UniProtKB">
        <authorList>
            <consortium name="Ensembl"/>
        </authorList>
    </citation>
    <scope>IDENTIFICATION</scope>
</reference>
<dbReference type="PANTHER" id="PTHR15592">
    <property type="entry name" value="MATRIN 3/NUCLEAR PROTEIN 220-RELATED"/>
    <property type="match status" value="1"/>
</dbReference>
<dbReference type="InterPro" id="IPR012677">
    <property type="entry name" value="Nucleotide-bd_a/b_plait_sf"/>
</dbReference>
<proteinExistence type="predicted"/>
<feature type="domain" description="RRM" evidence="2">
    <location>
        <begin position="307"/>
        <end position="381"/>
    </location>
</feature>
<dbReference type="eggNOG" id="KOG1190">
    <property type="taxonomic scope" value="Eukaryota"/>
</dbReference>
<dbReference type="InParanoid" id="H0XI90"/>
<dbReference type="PROSITE" id="PS50102">
    <property type="entry name" value="RRM"/>
    <property type="match status" value="1"/>
</dbReference>
<keyword evidence="1" id="KW-0694">RNA-binding</keyword>
<dbReference type="AlphaFoldDB" id="H0XI90"/>
<dbReference type="EMBL" id="AAQR03078273">
    <property type="status" value="NOT_ANNOTATED_CDS"/>
    <property type="molecule type" value="Genomic_DNA"/>
</dbReference>
<dbReference type="SUPFAM" id="SSF54928">
    <property type="entry name" value="RNA-binding domain, RBD"/>
    <property type="match status" value="2"/>
</dbReference>
<dbReference type="Proteomes" id="UP000005225">
    <property type="component" value="Unassembled WGS sequence"/>
</dbReference>
<sequence length="494" mass="54027">MDGIVPGIAGGTKWGSNELFSTCVTNGPLASVANRNDNKMVKGDDRSVGIPSRAIYICNPQVTSGEVIILGCPLGKDQAPHAERKNQAFTKMKTKEVAKTMVTYNTSVMPMLCSQPIYIQSNPKELQIDISSNQAQAQTALQVVVELENLALAASATTVDAEAAMARQSPMLKLLPLTLNILHQNFSNWIVLEIPFTQNSSSNCCCRCGPCECPAYQSLDWQNINFSKLTSLGVKYNSKCWDYTGPDPTRDSQPSLDQTVATVFSAAWLSIYNIHGTLDPLFIPSATLEVAATGWIAIPGLAGVGNSVFLVSNFNLDRVTLQSLFILFSVYDNVQRVKILFNKKEYTLVQMANASQAQLDRSHMNGHKLHGKPIGIILSKHQNALPHEGQKDEGLTKDYGNSFLHCLIVKPAKNFQNISPPSATLHLSNMPPSISEEDLKILISRSGEVVKGLKFFQDCIMALILKGSVEEAVHAQHNLDKNHHLQVSFSNSTT</sequence>
<evidence type="ECO:0000256" key="1">
    <source>
        <dbReference type="PROSITE-ProRule" id="PRU00176"/>
    </source>
</evidence>
<dbReference type="InterPro" id="IPR035979">
    <property type="entry name" value="RBD_domain_sf"/>
</dbReference>
<evidence type="ECO:0000259" key="2">
    <source>
        <dbReference type="PROSITE" id="PS50102"/>
    </source>
</evidence>